<evidence type="ECO:0000313" key="2">
    <source>
        <dbReference type="EMBL" id="CAG5121128.1"/>
    </source>
</evidence>
<accession>A0A8S3YY37</accession>
<keyword evidence="1" id="KW-0472">Membrane</keyword>
<dbReference type="GO" id="GO:0015179">
    <property type="term" value="F:L-amino acid transmembrane transporter activity"/>
    <property type="evidence" value="ECO:0007669"/>
    <property type="project" value="TreeGrafter"/>
</dbReference>
<dbReference type="Gene3D" id="1.20.1740.10">
    <property type="entry name" value="Amino acid/polyamine transporter I"/>
    <property type="match status" value="1"/>
</dbReference>
<gene>
    <name evidence="2" type="ORF">CUNI_LOCUS6686</name>
</gene>
<evidence type="ECO:0000313" key="3">
    <source>
        <dbReference type="Proteomes" id="UP000678393"/>
    </source>
</evidence>
<reference evidence="2" key="1">
    <citation type="submission" date="2021-04" db="EMBL/GenBank/DDBJ databases">
        <authorList>
            <consortium name="Molecular Ecology Group"/>
        </authorList>
    </citation>
    <scope>NUCLEOTIDE SEQUENCE</scope>
</reference>
<feature type="non-terminal residue" evidence="2">
    <location>
        <position position="82"/>
    </location>
</feature>
<sequence>MSCQRVPELPEQRKMKDFVEPVVEMSKVELRRELGLVGATSFVVGMIIGSGIFISPKGVLRATGSVGLCLLVWALAGVAQLG</sequence>
<feature type="transmembrane region" description="Helical" evidence="1">
    <location>
        <begin position="60"/>
        <end position="79"/>
    </location>
</feature>
<evidence type="ECO:0000256" key="1">
    <source>
        <dbReference type="SAM" id="Phobius"/>
    </source>
</evidence>
<proteinExistence type="predicted"/>
<keyword evidence="3" id="KW-1185">Reference proteome</keyword>
<keyword evidence="1" id="KW-1133">Transmembrane helix</keyword>
<dbReference type="AlphaFoldDB" id="A0A8S3YY37"/>
<comment type="caution">
    <text evidence="2">The sequence shown here is derived from an EMBL/GenBank/DDBJ whole genome shotgun (WGS) entry which is preliminary data.</text>
</comment>
<dbReference type="InterPro" id="IPR050598">
    <property type="entry name" value="AminoAcid_Transporter"/>
</dbReference>
<name>A0A8S3YY37_9EUPU</name>
<keyword evidence="1" id="KW-0812">Transmembrane</keyword>
<dbReference type="OrthoDB" id="10062876at2759"/>
<organism evidence="2 3">
    <name type="scientific">Candidula unifasciata</name>
    <dbReference type="NCBI Taxonomy" id="100452"/>
    <lineage>
        <taxon>Eukaryota</taxon>
        <taxon>Metazoa</taxon>
        <taxon>Spiralia</taxon>
        <taxon>Lophotrochozoa</taxon>
        <taxon>Mollusca</taxon>
        <taxon>Gastropoda</taxon>
        <taxon>Heterobranchia</taxon>
        <taxon>Euthyneura</taxon>
        <taxon>Panpulmonata</taxon>
        <taxon>Eupulmonata</taxon>
        <taxon>Stylommatophora</taxon>
        <taxon>Helicina</taxon>
        <taxon>Helicoidea</taxon>
        <taxon>Geomitridae</taxon>
        <taxon>Candidula</taxon>
    </lineage>
</organism>
<feature type="transmembrane region" description="Helical" evidence="1">
    <location>
        <begin position="34"/>
        <end position="54"/>
    </location>
</feature>
<dbReference type="PANTHER" id="PTHR11785">
    <property type="entry name" value="AMINO ACID TRANSPORTER"/>
    <property type="match status" value="1"/>
</dbReference>
<dbReference type="EMBL" id="CAJHNH020001024">
    <property type="protein sequence ID" value="CAG5121128.1"/>
    <property type="molecule type" value="Genomic_DNA"/>
</dbReference>
<protein>
    <submittedName>
        <fullName evidence="2">Uncharacterized protein</fullName>
    </submittedName>
</protein>
<dbReference type="Proteomes" id="UP000678393">
    <property type="component" value="Unassembled WGS sequence"/>
</dbReference>
<dbReference type="PANTHER" id="PTHR11785:SF512">
    <property type="entry name" value="SOBREMESA, ISOFORM B"/>
    <property type="match status" value="1"/>
</dbReference>